<dbReference type="KEGG" id="cic:CICLE_v10023191mg"/>
<dbReference type="Proteomes" id="UP000030687">
    <property type="component" value="Unassembled WGS sequence"/>
</dbReference>
<protein>
    <submittedName>
        <fullName evidence="1">Uncharacterized protein</fullName>
    </submittedName>
</protein>
<organism evidence="1 2">
    <name type="scientific">Citrus clementina</name>
    <name type="common">Clementine</name>
    <name type="synonym">Citrus deliciosa x Citrus sinensis</name>
    <dbReference type="NCBI Taxonomy" id="85681"/>
    <lineage>
        <taxon>Eukaryota</taxon>
        <taxon>Viridiplantae</taxon>
        <taxon>Streptophyta</taxon>
        <taxon>Embryophyta</taxon>
        <taxon>Tracheophyta</taxon>
        <taxon>Spermatophyta</taxon>
        <taxon>Magnoliopsida</taxon>
        <taxon>eudicotyledons</taxon>
        <taxon>Gunneridae</taxon>
        <taxon>Pentapetalae</taxon>
        <taxon>rosids</taxon>
        <taxon>malvids</taxon>
        <taxon>Sapindales</taxon>
        <taxon>Rutaceae</taxon>
        <taxon>Aurantioideae</taxon>
        <taxon>Citrus</taxon>
    </lineage>
</organism>
<sequence>MATNSIKYKFAENYHSRNDDYLSSDDSLKVQPCNVCIICIYIFNNYMEECFSNSQLLLITQLSIAEKFPHYY</sequence>
<dbReference type="EMBL" id="KI536661">
    <property type="protein sequence ID" value="ESR54229.1"/>
    <property type="molecule type" value="Genomic_DNA"/>
</dbReference>
<evidence type="ECO:0000313" key="1">
    <source>
        <dbReference type="EMBL" id="ESR54229.1"/>
    </source>
</evidence>
<evidence type="ECO:0000313" key="2">
    <source>
        <dbReference type="Proteomes" id="UP000030687"/>
    </source>
</evidence>
<reference evidence="1 2" key="1">
    <citation type="submission" date="2013-10" db="EMBL/GenBank/DDBJ databases">
        <authorList>
            <consortium name="International Citrus Genome Consortium"/>
            <person name="Jenkins J."/>
            <person name="Schmutz J."/>
            <person name="Prochnik S."/>
            <person name="Rokhsar D."/>
            <person name="Gmitter F."/>
            <person name="Ollitrault P."/>
            <person name="Machado M."/>
            <person name="Talon M."/>
            <person name="Wincker P."/>
            <person name="Jaillon O."/>
            <person name="Morgante M."/>
        </authorList>
    </citation>
    <scope>NUCLEOTIDE SEQUENCE</scope>
    <source>
        <strain evidence="2">cv. Clemenules</strain>
    </source>
</reference>
<name>V4VN03_CITCL</name>
<keyword evidence="2" id="KW-1185">Reference proteome</keyword>
<proteinExistence type="predicted"/>
<accession>V4VN03</accession>
<dbReference type="Gramene" id="ESR54229">
    <property type="protein sequence ID" value="ESR54229"/>
    <property type="gene ID" value="CICLE_v10023191mg"/>
</dbReference>
<dbReference type="AlphaFoldDB" id="V4VN03"/>
<gene>
    <name evidence="1" type="ORF">CICLE_v10023191mg</name>
</gene>
<dbReference type="InParanoid" id="V4VN03"/>